<gene>
    <name evidence="1" type="ORF">AVEN_235706_1</name>
</gene>
<protein>
    <recommendedName>
        <fullName evidence="3">Endonuclease/exonuclease/phosphatase domain-containing protein</fullName>
    </recommendedName>
</protein>
<name>A0A4Y2VCF9_ARAVE</name>
<sequence>MTVPEEIPLKHLLCSRELKSLHQAPPQGSEQTLQIPLISLQLKNFYPYEIQSIPELNSDHNPIALNLVLQYSIHQYPGKLETNWKKFKDTLKNTEFINPHFVNTWEQLDSIVWKIVDEIINANISTSNPVKENYIYHDNKLWELHSDKFCQEDVSNLP</sequence>
<keyword evidence="2" id="KW-1185">Reference proteome</keyword>
<reference evidence="1 2" key="1">
    <citation type="journal article" date="2019" name="Sci. Rep.">
        <title>Orb-weaving spider Araneus ventricosus genome elucidates the spidroin gene catalogue.</title>
        <authorList>
            <person name="Kono N."/>
            <person name="Nakamura H."/>
            <person name="Ohtoshi R."/>
            <person name="Moran D.A.P."/>
            <person name="Shinohara A."/>
            <person name="Yoshida Y."/>
            <person name="Fujiwara M."/>
            <person name="Mori M."/>
            <person name="Tomita M."/>
            <person name="Arakawa K."/>
        </authorList>
    </citation>
    <scope>NUCLEOTIDE SEQUENCE [LARGE SCALE GENOMIC DNA]</scope>
</reference>
<comment type="caution">
    <text evidence="1">The sequence shown here is derived from an EMBL/GenBank/DDBJ whole genome shotgun (WGS) entry which is preliminary data.</text>
</comment>
<evidence type="ECO:0000313" key="2">
    <source>
        <dbReference type="Proteomes" id="UP000499080"/>
    </source>
</evidence>
<evidence type="ECO:0000313" key="1">
    <source>
        <dbReference type="EMBL" id="GBO22973.1"/>
    </source>
</evidence>
<accession>A0A4Y2VCF9</accession>
<dbReference type="Proteomes" id="UP000499080">
    <property type="component" value="Unassembled WGS sequence"/>
</dbReference>
<dbReference type="AlphaFoldDB" id="A0A4Y2VCF9"/>
<evidence type="ECO:0008006" key="3">
    <source>
        <dbReference type="Google" id="ProtNLM"/>
    </source>
</evidence>
<organism evidence="1 2">
    <name type="scientific">Araneus ventricosus</name>
    <name type="common">Orbweaver spider</name>
    <name type="synonym">Epeira ventricosa</name>
    <dbReference type="NCBI Taxonomy" id="182803"/>
    <lineage>
        <taxon>Eukaryota</taxon>
        <taxon>Metazoa</taxon>
        <taxon>Ecdysozoa</taxon>
        <taxon>Arthropoda</taxon>
        <taxon>Chelicerata</taxon>
        <taxon>Arachnida</taxon>
        <taxon>Araneae</taxon>
        <taxon>Araneomorphae</taxon>
        <taxon>Entelegynae</taxon>
        <taxon>Araneoidea</taxon>
        <taxon>Araneidae</taxon>
        <taxon>Araneus</taxon>
    </lineage>
</organism>
<proteinExistence type="predicted"/>
<dbReference type="OrthoDB" id="6437002at2759"/>
<dbReference type="EMBL" id="BGPR01046023">
    <property type="protein sequence ID" value="GBO22973.1"/>
    <property type="molecule type" value="Genomic_DNA"/>
</dbReference>